<protein>
    <submittedName>
        <fullName evidence="1">Uncharacterized protein</fullName>
    </submittedName>
</protein>
<evidence type="ECO:0000313" key="2">
    <source>
        <dbReference type="Proteomes" id="UP000003835"/>
    </source>
</evidence>
<organism evidence="1 2">
    <name type="scientific">Coleofasciculus chthonoplastes PCC 7420</name>
    <dbReference type="NCBI Taxonomy" id="118168"/>
    <lineage>
        <taxon>Bacteria</taxon>
        <taxon>Bacillati</taxon>
        <taxon>Cyanobacteriota</taxon>
        <taxon>Cyanophyceae</taxon>
        <taxon>Coleofasciculales</taxon>
        <taxon>Coleofasciculaceae</taxon>
        <taxon>Coleofasciculus</taxon>
    </lineage>
</organism>
<keyword evidence="2" id="KW-1185">Reference proteome</keyword>
<dbReference type="HOGENOM" id="CLU_1244279_0_0_3"/>
<dbReference type="STRING" id="118168.MC7420_6674"/>
<dbReference type="AlphaFoldDB" id="B4VW80"/>
<evidence type="ECO:0000313" key="1">
    <source>
        <dbReference type="EMBL" id="EDX73626.1"/>
    </source>
</evidence>
<proteinExistence type="predicted"/>
<sequence length="220" mass="24427">MTSYMPRSDADFNNWQANFVTALTNYLSDLGLTAEDITSITTAQTEWTTAYNNHIIAQSAADSARQEKDDSRQTYKTELRRVVNQLQVNPQITDAMRQGLGITVPKSSSSAVGVPTTRPLPRVELKGRYQLEIHFVDETTPTRKAKPSGMIGSEIWVKIGDPPPTDPKELTFVALDTATPYVMEFSGEDVGKTAYFMLRWVNTKGESGPWSQTVSMMIPG</sequence>
<dbReference type="OrthoDB" id="456003at2"/>
<accession>B4VW80</accession>
<dbReference type="EMBL" id="DS989856">
    <property type="protein sequence ID" value="EDX73626.1"/>
    <property type="molecule type" value="Genomic_DNA"/>
</dbReference>
<dbReference type="eggNOG" id="ENOG5032SUD">
    <property type="taxonomic scope" value="Bacteria"/>
</dbReference>
<dbReference type="Proteomes" id="UP000003835">
    <property type="component" value="Unassembled WGS sequence"/>
</dbReference>
<name>B4VW80_9CYAN</name>
<dbReference type="RefSeq" id="WP_006102834.1">
    <property type="nucleotide sequence ID" value="NZ_DS989856.1"/>
</dbReference>
<gene>
    <name evidence="1" type="ORF">MC7420_6674</name>
</gene>
<reference evidence="1 2" key="1">
    <citation type="submission" date="2008-07" db="EMBL/GenBank/DDBJ databases">
        <authorList>
            <person name="Tandeau de Marsac N."/>
            <person name="Ferriera S."/>
            <person name="Johnson J."/>
            <person name="Kravitz S."/>
            <person name="Beeson K."/>
            <person name="Sutton G."/>
            <person name="Rogers Y.-H."/>
            <person name="Friedman R."/>
            <person name="Frazier M."/>
            <person name="Venter J.C."/>
        </authorList>
    </citation>
    <scope>NUCLEOTIDE SEQUENCE [LARGE SCALE GENOMIC DNA]</scope>
    <source>
        <strain evidence="1 2">PCC 7420</strain>
    </source>
</reference>